<proteinExistence type="predicted"/>
<dbReference type="STRING" id="97331.A0A436ZRC1"/>
<dbReference type="GeneID" id="93591590"/>
<comment type="caution">
    <text evidence="1">The sequence shown here is derived from an EMBL/GenBank/DDBJ whole genome shotgun (WGS) entry which is preliminary data.</text>
</comment>
<protein>
    <submittedName>
        <fullName evidence="1">Uncharacterized protein</fullName>
    </submittedName>
</protein>
<gene>
    <name evidence="1" type="ORF">DFL_009279</name>
</gene>
<dbReference type="VEuPathDB" id="FungiDB:DFL_009279"/>
<reference evidence="1 2" key="1">
    <citation type="submission" date="2019-01" db="EMBL/GenBank/DDBJ databases">
        <title>Intercellular communication is required for trap formation in the nematode-trapping fungus Duddingtonia flagrans.</title>
        <authorList>
            <person name="Youssar L."/>
            <person name="Wernet V."/>
            <person name="Hensel N."/>
            <person name="Hildebrandt H.-G."/>
            <person name="Fischer R."/>
        </authorList>
    </citation>
    <scope>NUCLEOTIDE SEQUENCE [LARGE SCALE GENOMIC DNA]</scope>
    <source>
        <strain evidence="1 2">CBS H-5679</strain>
    </source>
</reference>
<dbReference type="Proteomes" id="UP000283090">
    <property type="component" value="Unassembled WGS sequence"/>
</dbReference>
<evidence type="ECO:0000313" key="2">
    <source>
        <dbReference type="Proteomes" id="UP000283090"/>
    </source>
</evidence>
<dbReference type="RefSeq" id="XP_067486959.1">
    <property type="nucleotide sequence ID" value="XM_067639140.1"/>
</dbReference>
<dbReference type="EMBL" id="SAEB01000012">
    <property type="protein sequence ID" value="RVD81415.1"/>
    <property type="molecule type" value="Genomic_DNA"/>
</dbReference>
<dbReference type="AlphaFoldDB" id="A0A436ZRC1"/>
<sequence>MLVATQVVSAINLANWSSSITIAASKDSNGNLIVTVSEPATHIDNSANKEEKDTCTIVIETFFRSSVTEGGRCSEVFRFSKKPRLFYSLVALTVATKKNSSLTFDYSPGNPRIPETYRNFTYNSIAVPTAQVQREFTSSDLYICASTGVYRIPGGKADRMEQIIVDIKNAYGAAVTLTADSISLWVAASPNYLDCICRRKSDTKYGHVKWSPPLKFATNALHVCSMRNTVTDTNEVFTVNLDASISHYWQDLKSTNWFSKKASLKGKSFVVDQKPYTSQIQIVSDGVPLSNFEVKITSSEWQYCLINGLMYSLDIANDGYPPILHLQSNSFSETINIYPNGKIQHYLRGVKSGDDLRAARTQDGKQVLDPSITKDLSDSVAGNISSLNDIIRS</sequence>
<dbReference type="OrthoDB" id="3235083at2759"/>
<keyword evidence="2" id="KW-1185">Reference proteome</keyword>
<name>A0A436ZRC1_ARTFL</name>
<accession>A0A436ZRC1</accession>
<organism evidence="1 2">
    <name type="scientific">Arthrobotrys flagrans</name>
    <name type="common">Nematode-trapping fungus</name>
    <name type="synonym">Trichothecium flagrans</name>
    <dbReference type="NCBI Taxonomy" id="97331"/>
    <lineage>
        <taxon>Eukaryota</taxon>
        <taxon>Fungi</taxon>
        <taxon>Dikarya</taxon>
        <taxon>Ascomycota</taxon>
        <taxon>Pezizomycotina</taxon>
        <taxon>Orbiliomycetes</taxon>
        <taxon>Orbiliales</taxon>
        <taxon>Orbiliaceae</taxon>
        <taxon>Arthrobotrys</taxon>
    </lineage>
</organism>
<evidence type="ECO:0000313" key="1">
    <source>
        <dbReference type="EMBL" id="RVD81415.1"/>
    </source>
</evidence>